<dbReference type="GO" id="GO:0017038">
    <property type="term" value="P:protein import"/>
    <property type="evidence" value="ECO:0007669"/>
    <property type="project" value="TreeGrafter"/>
</dbReference>
<evidence type="ECO:0000256" key="9">
    <source>
        <dbReference type="SAM" id="Phobius"/>
    </source>
</evidence>
<evidence type="ECO:0000313" key="12">
    <source>
        <dbReference type="Proteomes" id="UP000320055"/>
    </source>
</evidence>
<protein>
    <submittedName>
        <fullName evidence="11">Putative biopolymer transport protein ExbB-like 3</fullName>
    </submittedName>
</protein>
<dbReference type="OrthoDB" id="9785627at2"/>
<evidence type="ECO:0000256" key="5">
    <source>
        <dbReference type="ARBA" id="ARBA00022927"/>
    </source>
</evidence>
<evidence type="ECO:0000313" key="11">
    <source>
        <dbReference type="EMBL" id="VEP12962.1"/>
    </source>
</evidence>
<keyword evidence="7 9" id="KW-0472">Membrane</keyword>
<sequence length="215" mass="23702">MSIDNIWTAGGIVSIPLLCFSLIATALIVERVVFWGRIMRKQRRVVKEALSLYRADPFSAVAKLKQNAQLPIVRIFLEALELETPTPDEFRLALDSATQAEIPTLRRFGTWFQTIIAVSPLLGLLGTILGLIRSFASIELGNAAATNSAGVTGGLSEALVSTVMGLVVAIFTLLFANAFKGLYLRELALIQEYGGQLELLYRRFHQGVREYAPYK</sequence>
<comment type="similarity">
    <text evidence="8">Belongs to the exbB/tolQ family.</text>
</comment>
<dbReference type="InterPro" id="IPR050790">
    <property type="entry name" value="ExbB/TolQ_transport"/>
</dbReference>
<feature type="transmembrane region" description="Helical" evidence="9">
    <location>
        <begin position="6"/>
        <end position="34"/>
    </location>
</feature>
<dbReference type="PANTHER" id="PTHR30625:SF15">
    <property type="entry name" value="BIOPOLYMER TRANSPORT PROTEIN EXBB"/>
    <property type="match status" value="1"/>
</dbReference>
<evidence type="ECO:0000256" key="1">
    <source>
        <dbReference type="ARBA" id="ARBA00004651"/>
    </source>
</evidence>
<keyword evidence="6 9" id="KW-1133">Transmembrane helix</keyword>
<keyword evidence="2 8" id="KW-0813">Transport</keyword>
<evidence type="ECO:0000256" key="6">
    <source>
        <dbReference type="ARBA" id="ARBA00022989"/>
    </source>
</evidence>
<name>A0A563VNH7_9CYAN</name>
<evidence type="ECO:0000256" key="8">
    <source>
        <dbReference type="RuleBase" id="RU004057"/>
    </source>
</evidence>
<dbReference type="Proteomes" id="UP000320055">
    <property type="component" value="Unassembled WGS sequence"/>
</dbReference>
<gene>
    <name evidence="11" type="ORF">H1P_1740007</name>
</gene>
<accession>A0A563VNH7</accession>
<dbReference type="PANTHER" id="PTHR30625">
    <property type="entry name" value="PROTEIN TOLQ"/>
    <property type="match status" value="1"/>
</dbReference>
<dbReference type="RefSeq" id="WP_144871145.1">
    <property type="nucleotide sequence ID" value="NZ_LR213925.1"/>
</dbReference>
<feature type="domain" description="MotA/TolQ/ExbB proton channel" evidence="10">
    <location>
        <begin position="70"/>
        <end position="191"/>
    </location>
</feature>
<keyword evidence="5 8" id="KW-0653">Protein transport</keyword>
<dbReference type="EMBL" id="CAACVJ010000084">
    <property type="protein sequence ID" value="VEP12962.1"/>
    <property type="molecule type" value="Genomic_DNA"/>
</dbReference>
<dbReference type="AlphaFoldDB" id="A0A563VNH7"/>
<feature type="transmembrane region" description="Helical" evidence="9">
    <location>
        <begin position="158"/>
        <end position="179"/>
    </location>
</feature>
<keyword evidence="3" id="KW-1003">Cell membrane</keyword>
<evidence type="ECO:0000256" key="4">
    <source>
        <dbReference type="ARBA" id="ARBA00022692"/>
    </source>
</evidence>
<evidence type="ECO:0000256" key="3">
    <source>
        <dbReference type="ARBA" id="ARBA00022475"/>
    </source>
</evidence>
<comment type="subcellular location">
    <subcellularLocation>
        <location evidence="1">Cell membrane</location>
        <topology evidence="1">Multi-pass membrane protein</topology>
    </subcellularLocation>
    <subcellularLocation>
        <location evidence="8">Membrane</location>
        <topology evidence="8">Multi-pass membrane protein</topology>
    </subcellularLocation>
</comment>
<evidence type="ECO:0000256" key="7">
    <source>
        <dbReference type="ARBA" id="ARBA00023136"/>
    </source>
</evidence>
<feature type="transmembrane region" description="Helical" evidence="9">
    <location>
        <begin position="115"/>
        <end position="138"/>
    </location>
</feature>
<dbReference type="InterPro" id="IPR002898">
    <property type="entry name" value="MotA_ExbB_proton_chnl"/>
</dbReference>
<dbReference type="GO" id="GO:0005886">
    <property type="term" value="C:plasma membrane"/>
    <property type="evidence" value="ECO:0007669"/>
    <property type="project" value="UniProtKB-SubCell"/>
</dbReference>
<proteinExistence type="inferred from homology"/>
<keyword evidence="4 9" id="KW-0812">Transmembrane</keyword>
<organism evidence="11 12">
    <name type="scientific">Hyella patelloides LEGE 07179</name>
    <dbReference type="NCBI Taxonomy" id="945734"/>
    <lineage>
        <taxon>Bacteria</taxon>
        <taxon>Bacillati</taxon>
        <taxon>Cyanobacteriota</taxon>
        <taxon>Cyanophyceae</taxon>
        <taxon>Pleurocapsales</taxon>
        <taxon>Hyellaceae</taxon>
        <taxon>Hyella</taxon>
    </lineage>
</organism>
<evidence type="ECO:0000259" key="10">
    <source>
        <dbReference type="Pfam" id="PF01618"/>
    </source>
</evidence>
<dbReference type="Pfam" id="PF01618">
    <property type="entry name" value="MotA_ExbB"/>
    <property type="match status" value="1"/>
</dbReference>
<keyword evidence="12" id="KW-1185">Reference proteome</keyword>
<evidence type="ECO:0000256" key="2">
    <source>
        <dbReference type="ARBA" id="ARBA00022448"/>
    </source>
</evidence>
<reference evidence="11 12" key="1">
    <citation type="submission" date="2019-01" db="EMBL/GenBank/DDBJ databases">
        <authorList>
            <person name="Brito A."/>
        </authorList>
    </citation>
    <scope>NUCLEOTIDE SEQUENCE [LARGE SCALE GENOMIC DNA]</scope>
    <source>
        <strain evidence="11">1</strain>
    </source>
</reference>